<dbReference type="EMBL" id="JAUSWG010000016">
    <property type="protein sequence ID" value="MDQ0557932.1"/>
    <property type="molecule type" value="Genomic_DNA"/>
</dbReference>
<dbReference type="PANTHER" id="PTHR13593">
    <property type="match status" value="1"/>
</dbReference>
<keyword evidence="8" id="KW-1185">Reference proteome</keyword>
<dbReference type="InterPro" id="IPR000909">
    <property type="entry name" value="PLipase_C_PInositol-sp_X_dom"/>
</dbReference>
<evidence type="ECO:0000256" key="5">
    <source>
        <dbReference type="ARBA" id="ARBA00030782"/>
    </source>
</evidence>
<name>A0ABU0N457_9FIRM</name>
<feature type="domain" description="Phosphatidylinositol-specific phospholipase C X" evidence="6">
    <location>
        <begin position="23"/>
        <end position="171"/>
    </location>
</feature>
<dbReference type="SMART" id="SM00148">
    <property type="entry name" value="PLCXc"/>
    <property type="match status" value="1"/>
</dbReference>
<evidence type="ECO:0000256" key="3">
    <source>
        <dbReference type="ARBA" id="ARBA00019758"/>
    </source>
</evidence>
<dbReference type="Gene3D" id="3.20.20.190">
    <property type="entry name" value="Phosphatidylinositol (PI) phosphodiesterase"/>
    <property type="match status" value="1"/>
</dbReference>
<dbReference type="SUPFAM" id="SSF51695">
    <property type="entry name" value="PLC-like phosphodiesterases"/>
    <property type="match status" value="1"/>
</dbReference>
<evidence type="ECO:0000256" key="1">
    <source>
        <dbReference type="ARBA" id="ARBA00001316"/>
    </source>
</evidence>
<evidence type="ECO:0000256" key="4">
    <source>
        <dbReference type="ARBA" id="ARBA00030474"/>
    </source>
</evidence>
<comment type="catalytic activity">
    <reaction evidence="1">
        <text>a 1,2-diacyl-sn-glycero-3-phospho-(1D-myo-inositol) = 1D-myo-inositol 1,2-cyclic phosphate + a 1,2-diacyl-sn-glycerol</text>
        <dbReference type="Rhea" id="RHEA:17093"/>
        <dbReference type="ChEBI" id="CHEBI:17815"/>
        <dbReference type="ChEBI" id="CHEBI:57880"/>
        <dbReference type="ChEBI" id="CHEBI:58484"/>
        <dbReference type="EC" id="4.6.1.13"/>
    </reaction>
</comment>
<sequence length="300" mass="34428">MQESAITKQSTQYIKSRKWMEAINDNAKLSELSIPGSHETMALHGIASFGQCQEMNLEDQLNLGIRFIDIRCKYSGQGDNANFEIYHGFLSQEATFEDVLNVVIKFLTDNPSETVLMRVKQEYSTEGDSEFNRVFKQYVQKNPNWFWDNGGKNYQIPQLKDIRGKIVVLYNVGGLNFGLCYPHNFTIQDEYQPNSQDEKWTLVKKHLDAAESDLSGNQIYLNYLSAAPVWNTPYGVAWGNAFTNGEGINVRARTYFNSKPSIGTNHYGIIAMDYIRQSITESIILGNFYYRDEVIFDKTY</sequence>
<protein>
    <recommendedName>
        <fullName evidence="3">1-phosphatidylinositol phosphodiesterase</fullName>
        <ecNumber evidence="2">4.6.1.13</ecNumber>
    </recommendedName>
    <alternativeName>
        <fullName evidence="4">Phosphatidylinositol diacylglycerol-lyase</fullName>
    </alternativeName>
    <alternativeName>
        <fullName evidence="5">Phosphatidylinositol-specific phospholipase C</fullName>
    </alternativeName>
</protein>
<dbReference type="PANTHER" id="PTHR13593:SF113">
    <property type="entry name" value="SI:DKEY-266F7.9"/>
    <property type="match status" value="1"/>
</dbReference>
<reference evidence="7 8" key="1">
    <citation type="submission" date="2023-07" db="EMBL/GenBank/DDBJ databases">
        <title>Genomic Encyclopedia of Type Strains, Phase IV (KMG-IV): sequencing the most valuable type-strain genomes for metagenomic binning, comparative biology and taxonomic classification.</title>
        <authorList>
            <person name="Goeker M."/>
        </authorList>
    </citation>
    <scope>NUCLEOTIDE SEQUENCE [LARGE SCALE GENOMIC DNA]</scope>
    <source>
        <strain evidence="7 8">DSM 15049</strain>
    </source>
</reference>
<proteinExistence type="predicted"/>
<evidence type="ECO:0000313" key="7">
    <source>
        <dbReference type="EMBL" id="MDQ0557932.1"/>
    </source>
</evidence>
<comment type="caution">
    <text evidence="7">The sequence shown here is derived from an EMBL/GenBank/DDBJ whole genome shotgun (WGS) entry which is preliminary data.</text>
</comment>
<evidence type="ECO:0000256" key="2">
    <source>
        <dbReference type="ARBA" id="ARBA00012581"/>
    </source>
</evidence>
<organism evidence="7 8">
    <name type="scientific">Paraclostridium ghonii</name>
    <dbReference type="NCBI Taxonomy" id="29358"/>
    <lineage>
        <taxon>Bacteria</taxon>
        <taxon>Bacillati</taxon>
        <taxon>Bacillota</taxon>
        <taxon>Clostridia</taxon>
        <taxon>Peptostreptococcales</taxon>
        <taxon>Peptostreptococcaceae</taxon>
        <taxon>Paraclostridium</taxon>
    </lineage>
</organism>
<dbReference type="PROSITE" id="PS50007">
    <property type="entry name" value="PIPLC_X_DOMAIN"/>
    <property type="match status" value="1"/>
</dbReference>
<evidence type="ECO:0000259" key="6">
    <source>
        <dbReference type="SMART" id="SM00148"/>
    </source>
</evidence>
<dbReference type="Proteomes" id="UP001232584">
    <property type="component" value="Unassembled WGS sequence"/>
</dbReference>
<dbReference type="Pfam" id="PF00388">
    <property type="entry name" value="PI-PLC-X"/>
    <property type="match status" value="1"/>
</dbReference>
<dbReference type="CDD" id="cd08586">
    <property type="entry name" value="PI-PLCc_BcPLC_like"/>
    <property type="match status" value="1"/>
</dbReference>
<dbReference type="EC" id="4.6.1.13" evidence="2"/>
<dbReference type="RefSeq" id="WP_307509701.1">
    <property type="nucleotide sequence ID" value="NZ_BAAACE010000001.1"/>
</dbReference>
<dbReference type="InterPro" id="IPR051057">
    <property type="entry name" value="PI-PLC_domain"/>
</dbReference>
<evidence type="ECO:0000313" key="8">
    <source>
        <dbReference type="Proteomes" id="UP001232584"/>
    </source>
</evidence>
<accession>A0ABU0N457</accession>
<dbReference type="InterPro" id="IPR017946">
    <property type="entry name" value="PLC-like_Pdiesterase_TIM-brl"/>
</dbReference>
<gene>
    <name evidence="7" type="ORF">QOZ92_003067</name>
</gene>